<evidence type="ECO:0000256" key="6">
    <source>
        <dbReference type="RuleBase" id="RU003355"/>
    </source>
</evidence>
<evidence type="ECO:0000256" key="4">
    <source>
        <dbReference type="ARBA" id="ARBA00022825"/>
    </source>
</evidence>
<gene>
    <name evidence="8" type="ORF">GCU54_01450</name>
</gene>
<proteinExistence type="inferred from homology"/>
<evidence type="ECO:0000256" key="3">
    <source>
        <dbReference type="ARBA" id="ARBA00022801"/>
    </source>
</evidence>
<keyword evidence="3 5" id="KW-0378">Hydrolase</keyword>
<dbReference type="Proteomes" id="UP000471126">
    <property type="component" value="Unassembled WGS sequence"/>
</dbReference>
<dbReference type="InterPro" id="IPR000209">
    <property type="entry name" value="Peptidase_S8/S53_dom"/>
</dbReference>
<feature type="domain" description="Peptidase S8/S53" evidence="7">
    <location>
        <begin position="242"/>
        <end position="512"/>
    </location>
</feature>
<dbReference type="InterPro" id="IPR036852">
    <property type="entry name" value="Peptidase_S8/S53_dom_sf"/>
</dbReference>
<evidence type="ECO:0000313" key="9">
    <source>
        <dbReference type="Proteomes" id="UP000471126"/>
    </source>
</evidence>
<dbReference type="EMBL" id="JAAGWE010000003">
    <property type="protein sequence ID" value="NEM04698.1"/>
    <property type="molecule type" value="Genomic_DNA"/>
</dbReference>
<dbReference type="InterPro" id="IPR023828">
    <property type="entry name" value="Peptidase_S8_Ser-AS"/>
</dbReference>
<dbReference type="RefSeq" id="WP_163474923.1">
    <property type="nucleotide sequence ID" value="NZ_JAAGWE010000003.1"/>
</dbReference>
<evidence type="ECO:0000256" key="1">
    <source>
        <dbReference type="ARBA" id="ARBA00011073"/>
    </source>
</evidence>
<dbReference type="PROSITE" id="PS51892">
    <property type="entry name" value="SUBTILASE"/>
    <property type="match status" value="1"/>
</dbReference>
<dbReference type="PANTHER" id="PTHR43806">
    <property type="entry name" value="PEPTIDASE S8"/>
    <property type="match status" value="1"/>
</dbReference>
<organism evidence="8 9">
    <name type="scientific">Geodermatophilus normandii</name>
    <dbReference type="NCBI Taxonomy" id="1137989"/>
    <lineage>
        <taxon>Bacteria</taxon>
        <taxon>Bacillati</taxon>
        <taxon>Actinomycetota</taxon>
        <taxon>Actinomycetes</taxon>
        <taxon>Geodermatophilales</taxon>
        <taxon>Geodermatophilaceae</taxon>
        <taxon>Geodermatophilus</taxon>
    </lineage>
</organism>
<dbReference type="AlphaFoldDB" id="A0A6P0G9S7"/>
<dbReference type="GO" id="GO:0004252">
    <property type="term" value="F:serine-type endopeptidase activity"/>
    <property type="evidence" value="ECO:0007669"/>
    <property type="project" value="UniProtKB-UniRule"/>
</dbReference>
<comment type="similarity">
    <text evidence="1 5 6">Belongs to the peptidase S8 family.</text>
</comment>
<accession>A0A6P0G9S7</accession>
<evidence type="ECO:0000256" key="2">
    <source>
        <dbReference type="ARBA" id="ARBA00022670"/>
    </source>
</evidence>
<reference evidence="8 9" key="1">
    <citation type="submission" date="2019-12" db="EMBL/GenBank/DDBJ databases">
        <title>WGS of CPCC 203550 I12A-02606.</title>
        <authorList>
            <person name="Jiang Z."/>
        </authorList>
    </citation>
    <scope>NUCLEOTIDE SEQUENCE [LARGE SCALE GENOMIC DNA]</scope>
    <source>
        <strain evidence="8 9">I12A-02606</strain>
    </source>
</reference>
<evidence type="ECO:0000259" key="7">
    <source>
        <dbReference type="Pfam" id="PF00082"/>
    </source>
</evidence>
<dbReference type="PROSITE" id="PS00136">
    <property type="entry name" value="SUBTILASE_ASP"/>
    <property type="match status" value="1"/>
</dbReference>
<protein>
    <submittedName>
        <fullName evidence="8">S8 family serine peptidase</fullName>
    </submittedName>
</protein>
<keyword evidence="4 5" id="KW-0720">Serine protease</keyword>
<dbReference type="PROSITE" id="PS00138">
    <property type="entry name" value="SUBTILASE_SER"/>
    <property type="match status" value="1"/>
</dbReference>
<feature type="active site" description="Charge relay system" evidence="5">
    <location>
        <position position="455"/>
    </location>
</feature>
<dbReference type="InterPro" id="IPR015500">
    <property type="entry name" value="Peptidase_S8_subtilisin-rel"/>
</dbReference>
<dbReference type="SUPFAM" id="SSF52743">
    <property type="entry name" value="Subtilisin-like"/>
    <property type="match status" value="1"/>
</dbReference>
<keyword evidence="2 5" id="KW-0645">Protease</keyword>
<dbReference type="PRINTS" id="PR00723">
    <property type="entry name" value="SUBTILISIN"/>
</dbReference>
<dbReference type="InterPro" id="IPR023827">
    <property type="entry name" value="Peptidase_S8_Asp-AS"/>
</dbReference>
<sequence length="673" mass="71176">MNRFSPDLVRDSGAVVVLDPARVLLSFSEPQDRARLQESLRSLGLELEPDRDTGPATGAPPVEAINHTDTRFWVRSPRGEQLADRQLDDVTGALGRQLEWIGPVYRASDAPGRAGLHCPLPDSLVLLAGEQGADLRAVEDRFPIRQTDDDRRFADTVGAGGYRRYTVDVSVTDSHRLRTLLLTEAGDDVDEVLHENMPMVLPYTGRLSEPLSPEQWNLDRIVASAPQDGVLTGWDYTLGSGDVVICVVDSGVDLTHPDLWVLPGLSTGSGASGDDVPVQSFAAGHGTMSAGVAAARAKNLRGLAGVAGLCPVLPVAFGNVTDWELYRGLHFAVDAGARVVSMSFAIFGTWDRALVGRAIQYAYARDVVMCAATGNTDRRGLGYPAIDPRIIACGGSSRLRPEDRTTGVWWGGSTFGPGISVVAPSIGVPTTVPHGTGTAGGAYGTDHVPGYGGTSAATPHVAGLAALVLSLRPHLSADDVRVVIESTADKIGATAFQPAHRNGTWNEQVGYGRINVLRALQAALRRRRPIDLIRERVHLAALARALQAHEDELARMDETGVGADSALRQAHQLLLRLGKDPAVLALVHDVIGDPGLVEKLRDDKTAVLQDRGVVLPAGAVGHVVDRPGAGDGAGARQALVVEFGVSGLRCTAQWDPELGFSARLEPGGPATGG</sequence>
<dbReference type="Pfam" id="PF00082">
    <property type="entry name" value="Peptidase_S8"/>
    <property type="match status" value="1"/>
</dbReference>
<feature type="active site" description="Charge relay system" evidence="5">
    <location>
        <position position="249"/>
    </location>
</feature>
<dbReference type="Gene3D" id="3.40.50.200">
    <property type="entry name" value="Peptidase S8/S53 domain"/>
    <property type="match status" value="1"/>
</dbReference>
<dbReference type="PANTHER" id="PTHR43806:SF11">
    <property type="entry name" value="CEREVISIN-RELATED"/>
    <property type="match status" value="1"/>
</dbReference>
<name>A0A6P0G9S7_9ACTN</name>
<dbReference type="InterPro" id="IPR050131">
    <property type="entry name" value="Peptidase_S8_subtilisin-like"/>
</dbReference>
<feature type="active site" description="Charge relay system" evidence="5">
    <location>
        <position position="285"/>
    </location>
</feature>
<evidence type="ECO:0000313" key="8">
    <source>
        <dbReference type="EMBL" id="NEM04698.1"/>
    </source>
</evidence>
<evidence type="ECO:0000256" key="5">
    <source>
        <dbReference type="PROSITE-ProRule" id="PRU01240"/>
    </source>
</evidence>
<comment type="caution">
    <text evidence="8">The sequence shown here is derived from an EMBL/GenBank/DDBJ whole genome shotgun (WGS) entry which is preliminary data.</text>
</comment>
<dbReference type="GO" id="GO:0006508">
    <property type="term" value="P:proteolysis"/>
    <property type="evidence" value="ECO:0007669"/>
    <property type="project" value="UniProtKB-KW"/>
</dbReference>